<evidence type="ECO:0000313" key="3">
    <source>
        <dbReference type="EMBL" id="RAJ87676.1"/>
    </source>
</evidence>
<reference evidence="3 4" key="1">
    <citation type="submission" date="2018-06" db="EMBL/GenBank/DDBJ databases">
        <title>Genomic Encyclopedia of Archaeal and Bacterial Type Strains, Phase II (KMG-II): from individual species to whole genera.</title>
        <authorList>
            <person name="Goeker M."/>
        </authorList>
    </citation>
    <scope>NUCLEOTIDE SEQUENCE [LARGE SCALE GENOMIC DNA]</scope>
    <source>
        <strain evidence="3 4">DSM 29821</strain>
    </source>
</reference>
<dbReference type="EMBL" id="QLMA01000001">
    <property type="protein sequence ID" value="RAJ87676.1"/>
    <property type="molecule type" value="Genomic_DNA"/>
</dbReference>
<keyword evidence="2" id="KW-0732">Signal</keyword>
<evidence type="ECO:0000256" key="1">
    <source>
        <dbReference type="SAM" id="MobiDB-lite"/>
    </source>
</evidence>
<name>A0A327WE46_9BACT</name>
<protein>
    <submittedName>
        <fullName evidence="3">Uncharacterized protein</fullName>
    </submittedName>
</protein>
<feature type="compositionally biased region" description="Basic and acidic residues" evidence="1">
    <location>
        <begin position="212"/>
        <end position="225"/>
    </location>
</feature>
<dbReference type="RefSeq" id="WP_111590350.1">
    <property type="nucleotide sequence ID" value="NZ_QLMA01000001.1"/>
</dbReference>
<proteinExistence type="predicted"/>
<accession>A0A327WE46</accession>
<feature type="region of interest" description="Disordered" evidence="1">
    <location>
        <begin position="212"/>
        <end position="246"/>
    </location>
</feature>
<dbReference type="Proteomes" id="UP000249819">
    <property type="component" value="Unassembled WGS sequence"/>
</dbReference>
<sequence length="246" mass="27382">MKTSKIFLVATFILTCCMSAAQAQKLKNFLDNQDSSFTWLGVDFTQARVIADAGADATDVINRHFAGINQVIVNEPKKYDVPGSLRHKNVTYDISLVNKHNLTTNSETLKSDNSGDFHRITPEDVAKLVKNFNFEGKKGIGVLLVMDGMSKTEKSASMYLTIIDMGTKHVLMTERMDGKAQGFGFRNYWAYTVYKVLGHFDDDYKKLQAKYADAKDPVEEQEQPKKQGKTAVAEGPAAPKKAKKKG</sequence>
<dbReference type="OrthoDB" id="1003359at2"/>
<organism evidence="3 4">
    <name type="scientific">Chitinophaga dinghuensis</name>
    <dbReference type="NCBI Taxonomy" id="1539050"/>
    <lineage>
        <taxon>Bacteria</taxon>
        <taxon>Pseudomonadati</taxon>
        <taxon>Bacteroidota</taxon>
        <taxon>Chitinophagia</taxon>
        <taxon>Chitinophagales</taxon>
        <taxon>Chitinophagaceae</taxon>
        <taxon>Chitinophaga</taxon>
    </lineage>
</organism>
<dbReference type="AlphaFoldDB" id="A0A327WE46"/>
<comment type="caution">
    <text evidence="3">The sequence shown here is derived from an EMBL/GenBank/DDBJ whole genome shotgun (WGS) entry which is preliminary data.</text>
</comment>
<feature type="signal peptide" evidence="2">
    <location>
        <begin position="1"/>
        <end position="23"/>
    </location>
</feature>
<evidence type="ECO:0000313" key="4">
    <source>
        <dbReference type="Proteomes" id="UP000249819"/>
    </source>
</evidence>
<gene>
    <name evidence="3" type="ORF">CLV59_101437</name>
</gene>
<keyword evidence="4" id="KW-1185">Reference proteome</keyword>
<feature type="chain" id="PRO_5016408327" evidence="2">
    <location>
        <begin position="24"/>
        <end position="246"/>
    </location>
</feature>
<evidence type="ECO:0000256" key="2">
    <source>
        <dbReference type="SAM" id="SignalP"/>
    </source>
</evidence>